<dbReference type="SUPFAM" id="SSF81321">
    <property type="entry name" value="Family A G protein-coupled receptor-like"/>
    <property type="match status" value="1"/>
</dbReference>
<comment type="subcellular location">
    <subcellularLocation>
        <location evidence="1">Cell membrane</location>
        <topology evidence="1">Multi-pass membrane protein</topology>
    </subcellularLocation>
</comment>
<keyword evidence="3 9" id="KW-0812">Transmembrane</keyword>
<evidence type="ECO:0000256" key="10">
    <source>
        <dbReference type="SAM" id="Phobius"/>
    </source>
</evidence>
<keyword evidence="7 9" id="KW-0675">Receptor</keyword>
<comment type="similarity">
    <text evidence="9">Belongs to the G-protein coupled receptor 1 family.</text>
</comment>
<evidence type="ECO:0000259" key="11">
    <source>
        <dbReference type="PROSITE" id="PS50262"/>
    </source>
</evidence>
<organism evidence="12 13">
    <name type="scientific">Goodea atripinnis</name>
    <dbReference type="NCBI Taxonomy" id="208336"/>
    <lineage>
        <taxon>Eukaryota</taxon>
        <taxon>Metazoa</taxon>
        <taxon>Chordata</taxon>
        <taxon>Craniata</taxon>
        <taxon>Vertebrata</taxon>
        <taxon>Euteleostomi</taxon>
        <taxon>Actinopterygii</taxon>
        <taxon>Neopterygii</taxon>
        <taxon>Teleostei</taxon>
        <taxon>Neoteleostei</taxon>
        <taxon>Acanthomorphata</taxon>
        <taxon>Ovalentaria</taxon>
        <taxon>Atherinomorphae</taxon>
        <taxon>Cyprinodontiformes</taxon>
        <taxon>Goodeidae</taxon>
        <taxon>Goodea</taxon>
    </lineage>
</organism>
<dbReference type="InterPro" id="IPR000276">
    <property type="entry name" value="GPCR_Rhodpsn"/>
</dbReference>
<reference evidence="12 13" key="1">
    <citation type="submission" date="2021-06" db="EMBL/GenBank/DDBJ databases">
        <authorList>
            <person name="Palmer J.M."/>
        </authorList>
    </citation>
    <scope>NUCLEOTIDE SEQUENCE [LARGE SCALE GENOMIC DNA]</scope>
    <source>
        <strain evidence="12 13">GA_2019</strain>
        <tissue evidence="12">Muscle</tissue>
    </source>
</reference>
<evidence type="ECO:0000256" key="4">
    <source>
        <dbReference type="ARBA" id="ARBA00022989"/>
    </source>
</evidence>
<name>A0ABV0NZF6_9TELE</name>
<dbReference type="InterPro" id="IPR051193">
    <property type="entry name" value="GPCR_endothelin_rcpt"/>
</dbReference>
<dbReference type="Gene3D" id="1.20.1070.10">
    <property type="entry name" value="Rhodopsin 7-helix transmembrane proteins"/>
    <property type="match status" value="1"/>
</dbReference>
<evidence type="ECO:0000256" key="1">
    <source>
        <dbReference type="ARBA" id="ARBA00004651"/>
    </source>
</evidence>
<evidence type="ECO:0000256" key="9">
    <source>
        <dbReference type="RuleBase" id="RU000688"/>
    </source>
</evidence>
<keyword evidence="13" id="KW-1185">Reference proteome</keyword>
<dbReference type="InterPro" id="IPR000499">
    <property type="entry name" value="Endthln_rcpt"/>
</dbReference>
<dbReference type="PANTHER" id="PTHR46099:SF2">
    <property type="entry name" value="ENDOTHELIN-1 RECEPTOR"/>
    <property type="match status" value="1"/>
</dbReference>
<protein>
    <recommendedName>
        <fullName evidence="11">G-protein coupled receptors family 1 profile domain-containing protein</fullName>
    </recommendedName>
</protein>
<accession>A0ABV0NZF6</accession>
<keyword evidence="6 10" id="KW-0472">Membrane</keyword>
<dbReference type="PROSITE" id="PS00237">
    <property type="entry name" value="G_PROTEIN_RECEP_F1_1"/>
    <property type="match status" value="1"/>
</dbReference>
<dbReference type="EMBL" id="JAHRIO010055645">
    <property type="protein sequence ID" value="MEQ2176806.1"/>
    <property type="molecule type" value="Genomic_DNA"/>
</dbReference>
<feature type="transmembrane region" description="Helical" evidence="10">
    <location>
        <begin position="62"/>
        <end position="86"/>
    </location>
</feature>
<sequence length="109" mass="12132">LLAMQWPFADSQFGLFLCKLFPFLQKASVGITVLNLCALSVDRYRAVASWSRIQGNGVPTVTVVEIAVIWLLSILFAVPEAIGFTIHTFDRNNTTLRTCILVPQTPFMT</sequence>
<gene>
    <name evidence="12" type="ORF">GOODEAATRI_031892</name>
</gene>
<feature type="domain" description="G-protein coupled receptors family 1 profile" evidence="11">
    <location>
        <begin position="1"/>
        <end position="109"/>
    </location>
</feature>
<evidence type="ECO:0000256" key="3">
    <source>
        <dbReference type="ARBA" id="ARBA00022692"/>
    </source>
</evidence>
<dbReference type="PRINTS" id="PR00237">
    <property type="entry name" value="GPCRRHODOPSN"/>
</dbReference>
<dbReference type="PROSITE" id="PS50262">
    <property type="entry name" value="G_PROTEIN_RECEP_F1_2"/>
    <property type="match status" value="1"/>
</dbReference>
<feature type="non-terminal residue" evidence="12">
    <location>
        <position position="109"/>
    </location>
</feature>
<keyword evidence="8 9" id="KW-0807">Transducer</keyword>
<dbReference type="PRINTS" id="PR00366">
    <property type="entry name" value="ENDOTHELINR"/>
</dbReference>
<dbReference type="Proteomes" id="UP001476798">
    <property type="component" value="Unassembled WGS sequence"/>
</dbReference>
<keyword evidence="2" id="KW-1003">Cell membrane</keyword>
<evidence type="ECO:0000256" key="7">
    <source>
        <dbReference type="ARBA" id="ARBA00023170"/>
    </source>
</evidence>
<evidence type="ECO:0000313" key="13">
    <source>
        <dbReference type="Proteomes" id="UP001476798"/>
    </source>
</evidence>
<keyword evidence="5 9" id="KW-0297">G-protein coupled receptor</keyword>
<keyword evidence="4 10" id="KW-1133">Transmembrane helix</keyword>
<feature type="non-terminal residue" evidence="12">
    <location>
        <position position="1"/>
    </location>
</feature>
<proteinExistence type="inferred from homology"/>
<evidence type="ECO:0000256" key="5">
    <source>
        <dbReference type="ARBA" id="ARBA00023040"/>
    </source>
</evidence>
<evidence type="ECO:0000256" key="8">
    <source>
        <dbReference type="ARBA" id="ARBA00023224"/>
    </source>
</evidence>
<evidence type="ECO:0000256" key="2">
    <source>
        <dbReference type="ARBA" id="ARBA00022475"/>
    </source>
</evidence>
<evidence type="ECO:0000313" key="12">
    <source>
        <dbReference type="EMBL" id="MEQ2176806.1"/>
    </source>
</evidence>
<dbReference type="Pfam" id="PF00001">
    <property type="entry name" value="7tm_1"/>
    <property type="match status" value="1"/>
</dbReference>
<dbReference type="InterPro" id="IPR017452">
    <property type="entry name" value="GPCR_Rhodpsn_7TM"/>
</dbReference>
<dbReference type="PANTHER" id="PTHR46099">
    <property type="entry name" value="G_PROTEIN_RECEP_F1_2 DOMAIN-CONTAINING PROTEIN"/>
    <property type="match status" value="1"/>
</dbReference>
<comment type="caution">
    <text evidence="12">The sequence shown here is derived from an EMBL/GenBank/DDBJ whole genome shotgun (WGS) entry which is preliminary data.</text>
</comment>
<evidence type="ECO:0000256" key="6">
    <source>
        <dbReference type="ARBA" id="ARBA00023136"/>
    </source>
</evidence>